<evidence type="ECO:0000313" key="12">
    <source>
        <dbReference type="Proteomes" id="UP001501940"/>
    </source>
</evidence>
<reference evidence="11" key="3">
    <citation type="submission" date="2025-09" db="UniProtKB">
        <authorList>
            <consortium name="Ensembl"/>
        </authorList>
    </citation>
    <scope>IDENTIFICATION</scope>
</reference>
<keyword evidence="4" id="KW-0217">Developmental protein</keyword>
<comment type="similarity">
    <text evidence="2">Belongs to the TDRD5 family.</text>
</comment>
<evidence type="ECO:0000313" key="11">
    <source>
        <dbReference type="Ensembl" id="ENSAOCP00000068422.1"/>
    </source>
</evidence>
<feature type="region of interest" description="Disordered" evidence="9">
    <location>
        <begin position="826"/>
        <end position="858"/>
    </location>
</feature>
<organism evidence="11 12">
    <name type="scientific">Amphiprion ocellaris</name>
    <name type="common">Clown anemonefish</name>
    <dbReference type="NCBI Taxonomy" id="80972"/>
    <lineage>
        <taxon>Eukaryota</taxon>
        <taxon>Metazoa</taxon>
        <taxon>Chordata</taxon>
        <taxon>Craniata</taxon>
        <taxon>Vertebrata</taxon>
        <taxon>Euteleostomi</taxon>
        <taxon>Actinopterygii</taxon>
        <taxon>Neopterygii</taxon>
        <taxon>Teleostei</taxon>
        <taxon>Neoteleostei</taxon>
        <taxon>Acanthomorphata</taxon>
        <taxon>Ovalentaria</taxon>
        <taxon>Pomacentridae</taxon>
        <taxon>Amphiprion</taxon>
    </lineage>
</organism>
<keyword evidence="7" id="KW-0221">Differentiation</keyword>
<evidence type="ECO:0000256" key="3">
    <source>
        <dbReference type="ARBA" id="ARBA00013420"/>
    </source>
</evidence>
<dbReference type="GO" id="GO:0030154">
    <property type="term" value="P:cell differentiation"/>
    <property type="evidence" value="ECO:0007669"/>
    <property type="project" value="UniProtKB-KW"/>
</dbReference>
<comment type="subcellular location">
    <subcellularLocation>
        <location evidence="1">Cytoplasm</location>
    </subcellularLocation>
</comment>
<dbReference type="GeneID" id="111568300"/>
<feature type="domain" description="HTH OST-type" evidence="10">
    <location>
        <begin position="138"/>
        <end position="214"/>
    </location>
</feature>
<dbReference type="Gene3D" id="2.40.50.90">
    <property type="match status" value="1"/>
</dbReference>
<feature type="domain" description="HTH OST-type" evidence="10">
    <location>
        <begin position="333"/>
        <end position="408"/>
    </location>
</feature>
<evidence type="ECO:0000256" key="5">
    <source>
        <dbReference type="ARBA" id="ARBA00022490"/>
    </source>
</evidence>
<feature type="domain" description="HTH OST-type" evidence="10">
    <location>
        <begin position="15"/>
        <end position="88"/>
    </location>
</feature>
<evidence type="ECO:0000256" key="8">
    <source>
        <dbReference type="ARBA" id="ARBA00022871"/>
    </source>
</evidence>
<dbReference type="Ensembl" id="ENSAOCT00000078738.1">
    <property type="protein sequence ID" value="ENSAOCP00000068422.1"/>
    <property type="gene ID" value="ENSAOCG00000002427.2"/>
</dbReference>
<dbReference type="Proteomes" id="UP001501940">
    <property type="component" value="Chromosome 2"/>
</dbReference>
<dbReference type="SUPFAM" id="SSF63748">
    <property type="entry name" value="Tudor/PWWP/MBT"/>
    <property type="match status" value="1"/>
</dbReference>
<keyword evidence="12" id="KW-1185">Reference proteome</keyword>
<dbReference type="CTD" id="163589"/>
<dbReference type="InterPro" id="IPR041966">
    <property type="entry name" value="LOTUS-like"/>
</dbReference>
<sequence>MRTSDKVGKMNQEDVLEKLKKDVRSLLISSKMGLDPDQLKRDYFIMVGHPMPLKLLGFRSVMDMARALPDVVSVHTRPDSTQYLRAVSGESTRTIEELVAKQRSPKKGKKVGTGGFSYFSPRYLHSSPSLVLPRRGSAPPSLPSQLRAQLRLLLSKGPLRVSDLEASFFRSFGHLLRVHSYGFYSTGEMLEAAADMIVIQQSRLGSVLILREHMIPRPLLCPASSPMSFGSINPRSPRINKPASKGPRIEVQTSTKPPAKVLVTSLNQPSTETTLGSDHNESTTVSDKTEMAKKIQEATPVPCQDGQLFHKRILKLEEELRQQILENGVAGTISQELKEKLQKVVSQKTGGLSVHDLPSEYKRLFDEDLPLLQSGFVNVTELVGALSDIFHLKPAGGDNGHHWIIMNIQDSNSTQPESKETENFDDGAKLQSTSYYLSGGESPWEGKLEEESDNITAEVADEEVEMSHITKTKEMLHCSPTVPLDALQSEHLKPPTRHAARELVEVLVEQVESPGHFYIRFSGSEEAQAMEQMMMEMRRYYNCRDVSECYRLPEQFVRRGQVCCISPTGMWVYRVVIHQVISPTQVEVYYVDFGVMTVVQSANLKFLKSAYSVLPAQAVPSSLTGIKPTTGIWTIEATASFQKLCSDRTLVGALDCYTGDVLQLYLCDTNTENDIYIHHVLLSQGHGTACSPAVTAALCVQITPVSLYLGTGMVDLPEVELEVISSPKPADNLKQSILATLKVEDEELPALEYIGENEIIPHIQGEGGNPFRALLNVQTPGSNEVGCVSTNEYPPTSSPCSNTSPLAPPDLIEMTRAHCKADVETVSMTPPPAPSSSNSSPCCPTPEQVQQQPKVTTPPMVRPSQILRMLNLHTPDLAPTQDCFPGAPVYWRNSGCVSPFFGSRFPRDYGLRRN</sequence>
<evidence type="ECO:0000256" key="4">
    <source>
        <dbReference type="ARBA" id="ARBA00022473"/>
    </source>
</evidence>
<dbReference type="Pfam" id="PF00567">
    <property type="entry name" value="TUDOR"/>
    <property type="match status" value="1"/>
</dbReference>
<dbReference type="Gene3D" id="3.30.420.610">
    <property type="entry name" value="LOTUS domain-like"/>
    <property type="match status" value="3"/>
</dbReference>
<dbReference type="PANTHER" id="PTHR22948:SF19">
    <property type="entry name" value="TUDOR DOMAIN-CONTAINING PROTEIN 5"/>
    <property type="match status" value="1"/>
</dbReference>
<dbReference type="Gene3D" id="2.30.30.140">
    <property type="match status" value="1"/>
</dbReference>
<name>A0AAQ5ZUD3_AMPOC</name>
<feature type="region of interest" description="Disordered" evidence="9">
    <location>
        <begin position="232"/>
        <end position="255"/>
    </location>
</feature>
<protein>
    <recommendedName>
        <fullName evidence="3">Tudor domain-containing protein 5</fullName>
    </recommendedName>
</protein>
<dbReference type="PROSITE" id="PS51644">
    <property type="entry name" value="HTH_OST"/>
    <property type="match status" value="3"/>
</dbReference>
<keyword evidence="5" id="KW-0963">Cytoplasm</keyword>
<dbReference type="GeneTree" id="ENSGT00940000159902"/>
<dbReference type="InterPro" id="IPR035437">
    <property type="entry name" value="SNase_OB-fold_sf"/>
</dbReference>
<evidence type="ECO:0000256" key="9">
    <source>
        <dbReference type="SAM" id="MobiDB-lite"/>
    </source>
</evidence>
<dbReference type="Pfam" id="PF12872">
    <property type="entry name" value="OST-HTH"/>
    <property type="match status" value="3"/>
</dbReference>
<dbReference type="InterPro" id="IPR002999">
    <property type="entry name" value="Tudor"/>
</dbReference>
<reference evidence="11 12" key="1">
    <citation type="submission" date="2022-01" db="EMBL/GenBank/DDBJ databases">
        <title>A chromosome-scale genome assembly of the false clownfish, Amphiprion ocellaris.</title>
        <authorList>
            <person name="Ryu T."/>
        </authorList>
    </citation>
    <scope>NUCLEOTIDE SEQUENCE [LARGE SCALE GENOMIC DNA]</scope>
</reference>
<keyword evidence="6" id="KW-0677">Repeat</keyword>
<evidence type="ECO:0000256" key="1">
    <source>
        <dbReference type="ARBA" id="ARBA00004496"/>
    </source>
</evidence>
<dbReference type="AlphaFoldDB" id="A0AAQ5ZUD3"/>
<accession>A0AAQ5ZUD3</accession>
<evidence type="ECO:0000256" key="2">
    <source>
        <dbReference type="ARBA" id="ARBA00010384"/>
    </source>
</evidence>
<evidence type="ECO:0000259" key="10">
    <source>
        <dbReference type="PROSITE" id="PS51644"/>
    </source>
</evidence>
<dbReference type="GO" id="GO:0007283">
    <property type="term" value="P:spermatogenesis"/>
    <property type="evidence" value="ECO:0007669"/>
    <property type="project" value="UniProtKB-KW"/>
</dbReference>
<evidence type="ECO:0000256" key="6">
    <source>
        <dbReference type="ARBA" id="ARBA00022737"/>
    </source>
</evidence>
<dbReference type="GO" id="GO:0005737">
    <property type="term" value="C:cytoplasm"/>
    <property type="evidence" value="ECO:0007669"/>
    <property type="project" value="UniProtKB-SubCell"/>
</dbReference>
<feature type="region of interest" description="Disordered" evidence="9">
    <location>
        <begin position="266"/>
        <end position="285"/>
    </location>
</feature>
<dbReference type="PANTHER" id="PTHR22948">
    <property type="entry name" value="TUDOR DOMAIN CONTAINING PROTEIN"/>
    <property type="match status" value="1"/>
</dbReference>
<dbReference type="InterPro" id="IPR050621">
    <property type="entry name" value="Tudor_domain_containing"/>
</dbReference>
<reference evidence="11" key="2">
    <citation type="submission" date="2025-08" db="UniProtKB">
        <authorList>
            <consortium name="Ensembl"/>
        </authorList>
    </citation>
    <scope>IDENTIFICATION</scope>
</reference>
<evidence type="ECO:0000256" key="7">
    <source>
        <dbReference type="ARBA" id="ARBA00022782"/>
    </source>
</evidence>
<feature type="compositionally biased region" description="Low complexity" evidence="9">
    <location>
        <begin position="835"/>
        <end position="858"/>
    </location>
</feature>
<dbReference type="RefSeq" id="XP_054870423.1">
    <property type="nucleotide sequence ID" value="XM_055014448.1"/>
</dbReference>
<proteinExistence type="inferred from homology"/>
<keyword evidence="8" id="KW-0744">Spermatogenesis</keyword>
<dbReference type="InterPro" id="IPR025605">
    <property type="entry name" value="OST-HTH/LOTUS_dom"/>
</dbReference>